<reference evidence="4" key="1">
    <citation type="journal article" date="2013" name="Genome Biol.">
        <title>Draft genome of the mountain pine beetle, Dendroctonus ponderosae Hopkins, a major forest pest.</title>
        <authorList>
            <person name="Keeling C.I."/>
            <person name="Yuen M.M."/>
            <person name="Liao N.Y."/>
            <person name="Docking T.R."/>
            <person name="Chan S.K."/>
            <person name="Taylor G.A."/>
            <person name="Palmquist D.L."/>
            <person name="Jackman S.D."/>
            <person name="Nguyen A."/>
            <person name="Li M."/>
            <person name="Henderson H."/>
            <person name="Janes J.K."/>
            <person name="Zhao Y."/>
            <person name="Pandoh P."/>
            <person name="Moore R."/>
            <person name="Sperling F.A."/>
            <person name="Huber D.P."/>
            <person name="Birol I."/>
            <person name="Jones S.J."/>
            <person name="Bohlmann J."/>
        </authorList>
    </citation>
    <scope>NUCLEOTIDE SEQUENCE</scope>
</reference>
<evidence type="ECO:0000256" key="1">
    <source>
        <dbReference type="ARBA" id="ARBA00022460"/>
    </source>
</evidence>
<feature type="chain" id="PRO_5043759105" evidence="2">
    <location>
        <begin position="19"/>
        <end position="177"/>
    </location>
</feature>
<name>A0AAR5P597_DENPD</name>
<dbReference type="EnsemblMetazoa" id="XM_019900726.1">
    <property type="protein sequence ID" value="XP_019756285.1"/>
    <property type="gene ID" value="LOC109534931"/>
</dbReference>
<protein>
    <submittedName>
        <fullName evidence="3">Uncharacterized protein</fullName>
    </submittedName>
</protein>
<dbReference type="GO" id="GO:0031012">
    <property type="term" value="C:extracellular matrix"/>
    <property type="evidence" value="ECO:0007669"/>
    <property type="project" value="TreeGrafter"/>
</dbReference>
<evidence type="ECO:0000313" key="3">
    <source>
        <dbReference type="EnsemblMetazoa" id="XP_019756285.1"/>
    </source>
</evidence>
<feature type="signal peptide" evidence="2">
    <location>
        <begin position="1"/>
        <end position="18"/>
    </location>
</feature>
<dbReference type="AlphaFoldDB" id="A0AAR5P597"/>
<dbReference type="GO" id="GO:0005615">
    <property type="term" value="C:extracellular space"/>
    <property type="evidence" value="ECO:0007669"/>
    <property type="project" value="TreeGrafter"/>
</dbReference>
<proteinExistence type="predicted"/>
<reference evidence="3" key="2">
    <citation type="submission" date="2024-08" db="UniProtKB">
        <authorList>
            <consortium name="EnsemblMetazoa"/>
        </authorList>
    </citation>
    <scope>IDENTIFICATION</scope>
</reference>
<sequence length="177" mass="18705">MVFQFLLCFIGLVSLVQSAVIVPSARVLAAPAVAAPVAVARLSDATYDVNPQYSFGYDVQDSLTGDSKAQIETRNGDFWTTHIKSGVTNVVSSAIFYLVSCQQSKVDFKGQKELWKNILLLFAGTRRIVDYTADPVNGFNAVIRKAPVAVAAPLVAAPVAPAAPLVARAIAAPLIAG</sequence>
<keyword evidence="4" id="KW-1185">Reference proteome</keyword>
<dbReference type="Proteomes" id="UP000019118">
    <property type="component" value="Unassembled WGS sequence"/>
</dbReference>
<accession>A0AAR5P597</accession>
<dbReference type="GO" id="GO:0042302">
    <property type="term" value="F:structural constituent of cuticle"/>
    <property type="evidence" value="ECO:0007669"/>
    <property type="project" value="UniProtKB-KW"/>
</dbReference>
<dbReference type="InterPro" id="IPR051217">
    <property type="entry name" value="Insect_Cuticle_Struc_Prot"/>
</dbReference>
<evidence type="ECO:0000313" key="4">
    <source>
        <dbReference type="Proteomes" id="UP000019118"/>
    </source>
</evidence>
<organism evidence="3 4">
    <name type="scientific">Dendroctonus ponderosae</name>
    <name type="common">Mountain pine beetle</name>
    <dbReference type="NCBI Taxonomy" id="77166"/>
    <lineage>
        <taxon>Eukaryota</taxon>
        <taxon>Metazoa</taxon>
        <taxon>Ecdysozoa</taxon>
        <taxon>Arthropoda</taxon>
        <taxon>Hexapoda</taxon>
        <taxon>Insecta</taxon>
        <taxon>Pterygota</taxon>
        <taxon>Neoptera</taxon>
        <taxon>Endopterygota</taxon>
        <taxon>Coleoptera</taxon>
        <taxon>Polyphaga</taxon>
        <taxon>Cucujiformia</taxon>
        <taxon>Curculionidae</taxon>
        <taxon>Scolytinae</taxon>
        <taxon>Dendroctonus</taxon>
    </lineage>
</organism>
<keyword evidence="2" id="KW-0732">Signal</keyword>
<dbReference type="PANTHER" id="PTHR12236">
    <property type="entry name" value="STRUCTURAL CONTITUENT OF CUTICLE"/>
    <property type="match status" value="1"/>
</dbReference>
<keyword evidence="1" id="KW-0193">Cuticle</keyword>
<evidence type="ECO:0000256" key="2">
    <source>
        <dbReference type="SAM" id="SignalP"/>
    </source>
</evidence>
<dbReference type="PANTHER" id="PTHR12236:SF75">
    <property type="entry name" value="CUTICULAR PROTEIN 62BB, ISOFORM A"/>
    <property type="match status" value="1"/>
</dbReference>